<evidence type="ECO:0000313" key="2">
    <source>
        <dbReference type="EMBL" id="VAW28896.1"/>
    </source>
</evidence>
<feature type="non-terminal residue" evidence="2">
    <location>
        <position position="543"/>
    </location>
</feature>
<dbReference type="InterPro" id="IPR028994">
    <property type="entry name" value="Integrin_alpha_N"/>
</dbReference>
<reference evidence="2" key="1">
    <citation type="submission" date="2018-06" db="EMBL/GenBank/DDBJ databases">
        <authorList>
            <person name="Zhirakovskaya E."/>
        </authorList>
    </citation>
    <scope>NUCLEOTIDE SEQUENCE</scope>
</reference>
<proteinExistence type="predicted"/>
<keyword evidence="1" id="KW-0732">Signal</keyword>
<dbReference type="PANTHER" id="PTHR44103">
    <property type="entry name" value="PROPROTEIN CONVERTASE P"/>
    <property type="match status" value="1"/>
</dbReference>
<dbReference type="SUPFAM" id="SSF69318">
    <property type="entry name" value="Integrin alpha N-terminal domain"/>
    <property type="match status" value="2"/>
</dbReference>
<dbReference type="EMBL" id="UOES01000479">
    <property type="protein sequence ID" value="VAW28896.1"/>
    <property type="molecule type" value="Genomic_DNA"/>
</dbReference>
<gene>
    <name evidence="2" type="ORF">MNBD_BACTEROID06-1335</name>
</gene>
<protein>
    <recommendedName>
        <fullName evidence="3">Fibronectin type-III domain-containing protein</fullName>
    </recommendedName>
</protein>
<dbReference type="AlphaFoldDB" id="A0A3B0VA72"/>
<dbReference type="PANTHER" id="PTHR44103:SF1">
    <property type="entry name" value="PROPROTEIN CONVERTASE P"/>
    <property type="match status" value="1"/>
</dbReference>
<dbReference type="SUPFAM" id="SSF49265">
    <property type="entry name" value="Fibronectin type III"/>
    <property type="match status" value="1"/>
</dbReference>
<evidence type="ECO:0008006" key="3">
    <source>
        <dbReference type="Google" id="ProtNLM"/>
    </source>
</evidence>
<name>A0A3B0VA72_9ZZZZ</name>
<accession>A0A3B0VA72</accession>
<dbReference type="InterPro" id="IPR036116">
    <property type="entry name" value="FN3_sf"/>
</dbReference>
<organism evidence="2">
    <name type="scientific">hydrothermal vent metagenome</name>
    <dbReference type="NCBI Taxonomy" id="652676"/>
    <lineage>
        <taxon>unclassified sequences</taxon>
        <taxon>metagenomes</taxon>
        <taxon>ecological metagenomes</taxon>
    </lineage>
</organism>
<dbReference type="Pfam" id="PF13517">
    <property type="entry name" value="FG-GAP_3"/>
    <property type="match status" value="1"/>
</dbReference>
<evidence type="ECO:0000256" key="1">
    <source>
        <dbReference type="ARBA" id="ARBA00022729"/>
    </source>
</evidence>
<dbReference type="InterPro" id="IPR013517">
    <property type="entry name" value="FG-GAP"/>
</dbReference>
<sequence length="543" mass="60485">MSAIINSHGQNFTPITINNAQGVYNGEAVWFDFDNDNDLDFIITGQSNTNNLHTRIYENNGNDSFDLFTILGGYSETGLELINLNGDQSIDLVINGRKIGAGNNPISIYANNDTSFEIENSTIDFLLEGSFPSVTARDWNNNLKEDIIISGINGFVDGNPNIETIFYTRDQNNDLVSSNPIAGGAYLSTLELFDIDNDMDLDLIISGNDGDFPYQRTDIYINEENNFILSDISLEPLQNTSLDIGDYNSDGYLDVVLTGFNEFLRDTTLLYKNVEGVLTGIANSGLNGHIGRSGSVQWGDYDNDGDLDLLFQGKSSDDWSFEIMINNGNDQFSHLDEENFQNLAYGAASWGDYDNDGDLDILTTGYIEINNPQLIIYRNDIATSNTPPSTPPNLTTNSFEIDNVTISWGTSSDDETNSNALTYNLHVEDTESNIIFSSYANLESGFLKRVWEGNMGLSNTWQFSDIENGQYYAYVQSVDAGYKTSPFSDPSTFFIGLPIAPQNLSLNEIDDLQLTWEDISNNEEFFVIERKLEESTSFSKFDS</sequence>
<dbReference type="Gene3D" id="2.130.10.130">
    <property type="entry name" value="Integrin alpha, N-terminal"/>
    <property type="match status" value="1"/>
</dbReference>